<accession>A0AAV0BKB1</accession>
<feature type="region of interest" description="Disordered" evidence="1">
    <location>
        <begin position="498"/>
        <end position="527"/>
    </location>
</feature>
<gene>
    <name evidence="2" type="ORF">PPACK8108_LOCUS22496</name>
</gene>
<dbReference type="Gene3D" id="3.80.10.10">
    <property type="entry name" value="Ribonuclease Inhibitor"/>
    <property type="match status" value="1"/>
</dbReference>
<feature type="region of interest" description="Disordered" evidence="1">
    <location>
        <begin position="170"/>
        <end position="208"/>
    </location>
</feature>
<dbReference type="InterPro" id="IPR032675">
    <property type="entry name" value="LRR_dom_sf"/>
</dbReference>
<dbReference type="GO" id="GO:0019005">
    <property type="term" value="C:SCF ubiquitin ligase complex"/>
    <property type="evidence" value="ECO:0007669"/>
    <property type="project" value="TreeGrafter"/>
</dbReference>
<feature type="compositionally biased region" description="Low complexity" evidence="1">
    <location>
        <begin position="499"/>
        <end position="523"/>
    </location>
</feature>
<evidence type="ECO:0000256" key="1">
    <source>
        <dbReference type="SAM" id="MobiDB-lite"/>
    </source>
</evidence>
<dbReference type="PANTHER" id="PTHR13318:SF95">
    <property type="entry name" value="F-BOX PROTEIN YLR352W"/>
    <property type="match status" value="1"/>
</dbReference>
<keyword evidence="3" id="KW-1185">Reference proteome</keyword>
<dbReference type="SUPFAM" id="SSF52047">
    <property type="entry name" value="RNI-like"/>
    <property type="match status" value="1"/>
</dbReference>
<dbReference type="GO" id="GO:0031146">
    <property type="term" value="P:SCF-dependent proteasomal ubiquitin-dependent protein catabolic process"/>
    <property type="evidence" value="ECO:0007669"/>
    <property type="project" value="TreeGrafter"/>
</dbReference>
<feature type="compositionally biased region" description="Basic and acidic residues" evidence="1">
    <location>
        <begin position="194"/>
        <end position="205"/>
    </location>
</feature>
<protein>
    <submittedName>
        <fullName evidence="2">Expressed protein</fullName>
    </submittedName>
</protein>
<dbReference type="PANTHER" id="PTHR13318">
    <property type="entry name" value="PARTNER OF PAIRED, ISOFORM B-RELATED"/>
    <property type="match status" value="1"/>
</dbReference>
<dbReference type="AlphaFoldDB" id="A0AAV0BKB1"/>
<proteinExistence type="predicted"/>
<feature type="non-terminal residue" evidence="2">
    <location>
        <position position="581"/>
    </location>
</feature>
<dbReference type="Proteomes" id="UP001153365">
    <property type="component" value="Unassembled WGS sequence"/>
</dbReference>
<evidence type="ECO:0000313" key="2">
    <source>
        <dbReference type="EMBL" id="CAH7687677.1"/>
    </source>
</evidence>
<reference evidence="2" key="1">
    <citation type="submission" date="2022-06" db="EMBL/GenBank/DDBJ databases">
        <authorList>
            <consortium name="SYNGENTA / RWTH Aachen University"/>
        </authorList>
    </citation>
    <scope>NUCLEOTIDE SEQUENCE</scope>
</reference>
<name>A0AAV0BKB1_PHAPC</name>
<sequence>MTIFNLSRLPPKVLKTLFQIEPQLVSLFLYGLGSRDLHRLSLEIVYEDLRLFDGFDLSESGGQGQVSSILRRPDYYGPLVKALEISSQSISSNLQDTTINSESDGHHLSDWDSSLSALIGGLTNLRSFSWSTDRLPSPTICQTLGYHCQTLEYFNLDIIPLSISRSTRHSLHNKTNSTNTNDQSDRSDDDELREDLPSKPLRWDPDSIDALPPTLTQLSISSLSSNGAKAFSNALEALTWPSLTRMKISKTLFFDDDLISSIVIGCKKLRYLSVESMAGTKLTDRGVLELFNGLDNLQEIELIDVDGRFSKTGWLKLDGLPVNLRSIKFKYQENGLYHSWTLEHLENIFSLLSLYPNQLEILSVQRCVPLPAMLPGRHDTYPYLAVSQRTVAKKISKEQVLKIVEEGQNLKELAIDWWLITIEGLEVIVRGLPNLTNLRVLVDCPFHRIISSTAFLHSKIQTLIVSIPPEHTPFLHEMGMTSPSDKSSFGNQVFTEALSSSQPQSQHSPTSTSTTAANSSNSPIPTRDLKKFIKRAGQLKEIQWTGRGGIGRWTFFRNSGSAVNVKVKFVPIVDELGPEVF</sequence>
<evidence type="ECO:0000313" key="3">
    <source>
        <dbReference type="Proteomes" id="UP001153365"/>
    </source>
</evidence>
<dbReference type="EMBL" id="CALTRL010005900">
    <property type="protein sequence ID" value="CAH7687677.1"/>
    <property type="molecule type" value="Genomic_DNA"/>
</dbReference>
<organism evidence="2 3">
    <name type="scientific">Phakopsora pachyrhizi</name>
    <name type="common">Asian soybean rust disease fungus</name>
    <dbReference type="NCBI Taxonomy" id="170000"/>
    <lineage>
        <taxon>Eukaryota</taxon>
        <taxon>Fungi</taxon>
        <taxon>Dikarya</taxon>
        <taxon>Basidiomycota</taxon>
        <taxon>Pucciniomycotina</taxon>
        <taxon>Pucciniomycetes</taxon>
        <taxon>Pucciniales</taxon>
        <taxon>Phakopsoraceae</taxon>
        <taxon>Phakopsora</taxon>
    </lineage>
</organism>
<comment type="caution">
    <text evidence="2">The sequence shown here is derived from an EMBL/GenBank/DDBJ whole genome shotgun (WGS) entry which is preliminary data.</text>
</comment>